<organism evidence="1 2">
    <name type="scientific">Ajellomyces capsulatus</name>
    <name type="common">Darling's disease fungus</name>
    <name type="synonym">Histoplasma capsulatum</name>
    <dbReference type="NCBI Taxonomy" id="5037"/>
    <lineage>
        <taxon>Eukaryota</taxon>
        <taxon>Fungi</taxon>
        <taxon>Dikarya</taxon>
        <taxon>Ascomycota</taxon>
        <taxon>Pezizomycotina</taxon>
        <taxon>Eurotiomycetes</taxon>
        <taxon>Eurotiomycetidae</taxon>
        <taxon>Onygenales</taxon>
        <taxon>Ajellomycetaceae</taxon>
        <taxon>Histoplasma</taxon>
    </lineage>
</organism>
<evidence type="ECO:0000313" key="1">
    <source>
        <dbReference type="EMBL" id="QSS59058.1"/>
    </source>
</evidence>
<reference evidence="1" key="1">
    <citation type="submission" date="2021-01" db="EMBL/GenBank/DDBJ databases">
        <title>Chromosome-level genome assembly of a human fungal pathogen reveals clustering of transcriptionally co-regulated genes.</title>
        <authorList>
            <person name="Voorhies M."/>
            <person name="Cohen S."/>
            <person name="Shea T.P."/>
            <person name="Petrus S."/>
            <person name="Munoz J.F."/>
            <person name="Poplawski S."/>
            <person name="Goldman W.E."/>
            <person name="Michael T."/>
            <person name="Cuomo C.A."/>
            <person name="Sil A."/>
            <person name="Beyhan S."/>
        </authorList>
    </citation>
    <scope>NUCLEOTIDE SEQUENCE</scope>
    <source>
        <strain evidence="1">WU24</strain>
    </source>
</reference>
<dbReference type="AlphaFoldDB" id="A0A8A1LY03"/>
<dbReference type="VEuPathDB" id="FungiDB:I7I51_08490"/>
<evidence type="ECO:0000313" key="2">
    <source>
        <dbReference type="Proteomes" id="UP000663671"/>
    </source>
</evidence>
<proteinExistence type="predicted"/>
<name>A0A8A1LY03_AJECA</name>
<accession>A0A8A1LY03</accession>
<dbReference type="EMBL" id="CP069109">
    <property type="protein sequence ID" value="QSS59058.1"/>
    <property type="molecule type" value="Genomic_DNA"/>
</dbReference>
<gene>
    <name evidence="1" type="ORF">I7I51_08490</name>
</gene>
<sequence length="263" mass="29485">MAEGVLMYTVPNSHTSPEPEELNMQAWIVPAVWRVTCLGLHGTHWLAAQNELSEEIARRGKGASSKQKAQRCTEGFKILIPHNASTTRPFKGISLLEALRPSATHSIEFINRVELTSGPEHRKGFPSGSILGKMCRGFSKHYLHDRVLRPSPPGSSFLKSYTELRICLSLSYVRGQKTNLHWERYGLPFDLLKNGDKNKGDGPKLSEHSAFTTAKLAMIAQRLDLKSAGDQQRSLQEIDSTFNQYSIFKLYKSIRNTDFNGPS</sequence>
<dbReference type="Proteomes" id="UP000663671">
    <property type="component" value="Chromosome 2"/>
</dbReference>
<protein>
    <submittedName>
        <fullName evidence="1">Uncharacterized protein</fullName>
    </submittedName>
</protein>